<evidence type="ECO:0000313" key="2">
    <source>
        <dbReference type="EMBL" id="NLJ19476.1"/>
    </source>
</evidence>
<dbReference type="AlphaFoldDB" id="A0A7X8C5T6"/>
<evidence type="ECO:0000313" key="3">
    <source>
        <dbReference type="Proteomes" id="UP000541058"/>
    </source>
</evidence>
<sequence>MAIMQLSSSLFGYNKTEVDRALQEKDAQIEALNKQISEIQTQLNEYIEMEQALKDGIVDARMTGNKIVAESNDEAEKILKRTNEQVTQYKEEFAHHSHELVNSGIGMREMMKKMQKEMQDVVATYQEMLENTDFDSLYPEDQISRFSGQIEAYENMEISTPRQQKKKLWDNTSITEEEKKELEKLIHEVIANEKQEPASASESKLVKFAKM</sequence>
<feature type="coiled-coil region" evidence="1">
    <location>
        <begin position="15"/>
        <end position="131"/>
    </location>
</feature>
<dbReference type="RefSeq" id="WP_346765701.1">
    <property type="nucleotide sequence ID" value="NZ_JAAYSM010000410.1"/>
</dbReference>
<organism evidence="2 3">
    <name type="scientific">Globicatella sulfidifaciens</name>
    <dbReference type="NCBI Taxonomy" id="136093"/>
    <lineage>
        <taxon>Bacteria</taxon>
        <taxon>Bacillati</taxon>
        <taxon>Bacillota</taxon>
        <taxon>Bacilli</taxon>
        <taxon>Lactobacillales</taxon>
        <taxon>Aerococcaceae</taxon>
        <taxon>Globicatella</taxon>
    </lineage>
</organism>
<evidence type="ECO:0008006" key="4">
    <source>
        <dbReference type="Google" id="ProtNLM"/>
    </source>
</evidence>
<proteinExistence type="predicted"/>
<gene>
    <name evidence="2" type="ORF">GX355_11525</name>
</gene>
<name>A0A7X8C5T6_9LACT</name>
<evidence type="ECO:0000256" key="1">
    <source>
        <dbReference type="SAM" id="Coils"/>
    </source>
</evidence>
<reference evidence="2 3" key="1">
    <citation type="journal article" date="2020" name="Biotechnol. Biofuels">
        <title>New insights from the biogas microbiome by comprehensive genome-resolved metagenomics of nearly 1600 species originating from multiple anaerobic digesters.</title>
        <authorList>
            <person name="Campanaro S."/>
            <person name="Treu L."/>
            <person name="Rodriguez-R L.M."/>
            <person name="Kovalovszki A."/>
            <person name="Ziels R.M."/>
            <person name="Maus I."/>
            <person name="Zhu X."/>
            <person name="Kougias P.G."/>
            <person name="Basile A."/>
            <person name="Luo G."/>
            <person name="Schluter A."/>
            <person name="Konstantinidis K.T."/>
            <person name="Angelidaki I."/>
        </authorList>
    </citation>
    <scope>NUCLEOTIDE SEQUENCE [LARGE SCALE GENOMIC DNA]</scope>
    <source>
        <strain evidence="2">AS23ysBPME_34</strain>
    </source>
</reference>
<accession>A0A7X8C5T6</accession>
<dbReference type="EMBL" id="JAAYSM010000410">
    <property type="protein sequence ID" value="NLJ19476.1"/>
    <property type="molecule type" value="Genomic_DNA"/>
</dbReference>
<dbReference type="Pfam" id="PF05103">
    <property type="entry name" value="DivIVA"/>
    <property type="match status" value="1"/>
</dbReference>
<dbReference type="InterPro" id="IPR007793">
    <property type="entry name" value="DivIVA_fam"/>
</dbReference>
<comment type="caution">
    <text evidence="2">The sequence shown here is derived from an EMBL/GenBank/DDBJ whole genome shotgun (WGS) entry which is preliminary data.</text>
</comment>
<dbReference type="Proteomes" id="UP000541058">
    <property type="component" value="Unassembled WGS sequence"/>
</dbReference>
<protein>
    <recommendedName>
        <fullName evidence="4">DivIVA domain-containing protein</fullName>
    </recommendedName>
</protein>
<keyword evidence="1" id="KW-0175">Coiled coil</keyword>